<keyword evidence="6 7" id="KW-0546">Nucleotide metabolism</keyword>
<comment type="caution">
    <text evidence="9">The sequence shown here is derived from an EMBL/GenBank/DDBJ whole genome shotgun (WGS) entry which is preliminary data.</text>
</comment>
<dbReference type="Gene3D" id="3.90.950.10">
    <property type="match status" value="1"/>
</dbReference>
<dbReference type="HAMAP" id="MF_01405">
    <property type="entry name" value="Non_canon_purine_NTPase"/>
    <property type="match status" value="1"/>
</dbReference>
<accession>A0ABX1I5Z1</accession>
<name>A0ABX1I5Z1_9GAMM</name>
<feature type="binding site" evidence="7">
    <location>
        <position position="183"/>
    </location>
    <ligand>
        <name>substrate</name>
    </ligand>
</feature>
<dbReference type="CDD" id="cd00515">
    <property type="entry name" value="HAM1"/>
    <property type="match status" value="1"/>
</dbReference>
<comment type="catalytic activity">
    <reaction evidence="7">
        <text>ITP + H2O = IMP + diphosphate + H(+)</text>
        <dbReference type="Rhea" id="RHEA:29399"/>
        <dbReference type="ChEBI" id="CHEBI:15377"/>
        <dbReference type="ChEBI" id="CHEBI:15378"/>
        <dbReference type="ChEBI" id="CHEBI:33019"/>
        <dbReference type="ChEBI" id="CHEBI:58053"/>
        <dbReference type="ChEBI" id="CHEBI:61402"/>
        <dbReference type="EC" id="3.6.1.66"/>
    </reaction>
</comment>
<dbReference type="PANTHER" id="PTHR11067:SF9">
    <property type="entry name" value="INOSINE TRIPHOSPHATE PYROPHOSPHATASE"/>
    <property type="match status" value="1"/>
</dbReference>
<dbReference type="Pfam" id="PF01725">
    <property type="entry name" value="Ham1p_like"/>
    <property type="match status" value="1"/>
</dbReference>
<keyword evidence="3 7" id="KW-0547">Nucleotide-binding</keyword>
<keyword evidence="5 7" id="KW-0460">Magnesium</keyword>
<dbReference type="InterPro" id="IPR020922">
    <property type="entry name" value="dITP/XTP_pyrophosphatase"/>
</dbReference>
<dbReference type="Proteomes" id="UP000740754">
    <property type="component" value="Unassembled WGS sequence"/>
</dbReference>
<feature type="binding site" evidence="7">
    <location>
        <begin position="160"/>
        <end position="163"/>
    </location>
    <ligand>
        <name>substrate</name>
    </ligand>
</feature>
<comment type="function">
    <text evidence="7">Pyrophosphatase that catalyzes the hydrolysis of nucleoside triphosphates to their monophosphate derivatives, with a high preference for the non-canonical purine nucleotides XTP (xanthosine triphosphate), dITP (deoxyinosine triphosphate) and ITP. Seems to function as a house-cleaning enzyme that removes non-canonical purine nucleotides from the nucleotide pool, thus preventing their incorporation into DNA/RNA and avoiding chromosomal lesions.</text>
</comment>
<feature type="binding site" evidence="7">
    <location>
        <begin position="188"/>
        <end position="189"/>
    </location>
    <ligand>
        <name>substrate</name>
    </ligand>
</feature>
<organism evidence="9 10">
    <name type="scientific">Marichromatium bheemlicum</name>
    <dbReference type="NCBI Taxonomy" id="365339"/>
    <lineage>
        <taxon>Bacteria</taxon>
        <taxon>Pseudomonadati</taxon>
        <taxon>Pseudomonadota</taxon>
        <taxon>Gammaproteobacteria</taxon>
        <taxon>Chromatiales</taxon>
        <taxon>Chromatiaceae</taxon>
        <taxon>Marichromatium</taxon>
    </lineage>
</organism>
<comment type="similarity">
    <text evidence="1 7 8">Belongs to the HAM1 NTPase family.</text>
</comment>
<dbReference type="EC" id="3.6.1.66" evidence="7"/>
<reference evidence="9 10" key="1">
    <citation type="submission" date="2020-04" db="EMBL/GenBank/DDBJ databases">
        <title>Draft Whole-Genome sequence of Marichromatium bheemlicum DSM 18632, type strain.</title>
        <authorList>
            <person name="Kyndt J.A."/>
            <person name="Meyer T.E."/>
        </authorList>
    </citation>
    <scope>NUCLEOTIDE SEQUENCE [LARGE SCALE GENOMIC DNA]</scope>
    <source>
        <strain evidence="9 10">DSM 18632</strain>
    </source>
</reference>
<dbReference type="NCBIfam" id="NF011397">
    <property type="entry name" value="PRK14822.1"/>
    <property type="match status" value="1"/>
</dbReference>
<evidence type="ECO:0000313" key="9">
    <source>
        <dbReference type="EMBL" id="NKN32979.1"/>
    </source>
</evidence>
<evidence type="ECO:0000256" key="1">
    <source>
        <dbReference type="ARBA" id="ARBA00008023"/>
    </source>
</evidence>
<proteinExistence type="inferred from homology"/>
<dbReference type="EMBL" id="JAAXKX010000007">
    <property type="protein sequence ID" value="NKN32979.1"/>
    <property type="molecule type" value="Genomic_DNA"/>
</dbReference>
<gene>
    <name evidence="9" type="ORF">HF203_07065</name>
</gene>
<comment type="catalytic activity">
    <reaction evidence="7">
        <text>XTP + H2O = XMP + diphosphate + H(+)</text>
        <dbReference type="Rhea" id="RHEA:28610"/>
        <dbReference type="ChEBI" id="CHEBI:15377"/>
        <dbReference type="ChEBI" id="CHEBI:15378"/>
        <dbReference type="ChEBI" id="CHEBI:33019"/>
        <dbReference type="ChEBI" id="CHEBI:57464"/>
        <dbReference type="ChEBI" id="CHEBI:61314"/>
        <dbReference type="EC" id="3.6.1.66"/>
    </reaction>
</comment>
<keyword evidence="4 7" id="KW-0378">Hydrolase</keyword>
<feature type="binding site" evidence="7">
    <location>
        <position position="75"/>
    </location>
    <ligand>
        <name>Mg(2+)</name>
        <dbReference type="ChEBI" id="CHEBI:18420"/>
    </ligand>
</feature>
<dbReference type="InterPro" id="IPR029001">
    <property type="entry name" value="ITPase-like_fam"/>
</dbReference>
<evidence type="ECO:0000256" key="2">
    <source>
        <dbReference type="ARBA" id="ARBA00022723"/>
    </source>
</evidence>
<feature type="binding site" evidence="7">
    <location>
        <position position="46"/>
    </location>
    <ligand>
        <name>Mg(2+)</name>
        <dbReference type="ChEBI" id="CHEBI:18420"/>
    </ligand>
</feature>
<dbReference type="RefSeq" id="WP_168668048.1">
    <property type="nucleotide sequence ID" value="NZ_JAAXKX010000007.1"/>
</dbReference>
<evidence type="ECO:0000256" key="4">
    <source>
        <dbReference type="ARBA" id="ARBA00022801"/>
    </source>
</evidence>
<evidence type="ECO:0000256" key="5">
    <source>
        <dbReference type="ARBA" id="ARBA00022842"/>
    </source>
</evidence>
<dbReference type="SUPFAM" id="SSF52972">
    <property type="entry name" value="ITPase-like"/>
    <property type="match status" value="1"/>
</dbReference>
<evidence type="ECO:0000256" key="7">
    <source>
        <dbReference type="HAMAP-Rule" id="MF_01405"/>
    </source>
</evidence>
<feature type="binding site" evidence="7">
    <location>
        <begin position="14"/>
        <end position="19"/>
    </location>
    <ligand>
        <name>substrate</name>
    </ligand>
</feature>
<evidence type="ECO:0000256" key="8">
    <source>
        <dbReference type="RuleBase" id="RU003781"/>
    </source>
</evidence>
<evidence type="ECO:0000256" key="6">
    <source>
        <dbReference type="ARBA" id="ARBA00023080"/>
    </source>
</evidence>
<comment type="subunit">
    <text evidence="7">Homodimer.</text>
</comment>
<evidence type="ECO:0000313" key="10">
    <source>
        <dbReference type="Proteomes" id="UP000740754"/>
    </source>
</evidence>
<dbReference type="PANTHER" id="PTHR11067">
    <property type="entry name" value="INOSINE TRIPHOSPHATE PYROPHOSPHATASE/HAM1 PROTEIN"/>
    <property type="match status" value="1"/>
</dbReference>
<keyword evidence="10" id="KW-1185">Reference proteome</keyword>
<protein>
    <recommendedName>
        <fullName evidence="7">dITP/XTP pyrophosphatase</fullName>
        <ecNumber evidence="7">3.6.1.66</ecNumber>
    </recommendedName>
    <alternativeName>
        <fullName evidence="7">Non-canonical purine NTP pyrophosphatase</fullName>
    </alternativeName>
    <alternativeName>
        <fullName evidence="7">Non-standard purine NTP pyrophosphatase</fullName>
    </alternativeName>
    <alternativeName>
        <fullName evidence="7">Nucleoside-triphosphate diphosphatase</fullName>
    </alternativeName>
    <alternativeName>
        <fullName evidence="7">Nucleoside-triphosphate pyrophosphatase</fullName>
        <shortName evidence="7">NTPase</shortName>
    </alternativeName>
</protein>
<keyword evidence="2 7" id="KW-0479">Metal-binding</keyword>
<dbReference type="NCBIfam" id="TIGR00042">
    <property type="entry name" value="RdgB/HAM1 family non-canonical purine NTP pyrophosphatase"/>
    <property type="match status" value="1"/>
</dbReference>
<evidence type="ECO:0000256" key="3">
    <source>
        <dbReference type="ARBA" id="ARBA00022741"/>
    </source>
</evidence>
<comment type="cofactor">
    <cofactor evidence="7">
        <name>Mg(2+)</name>
        <dbReference type="ChEBI" id="CHEBI:18420"/>
    </cofactor>
    <text evidence="7">Binds 1 Mg(2+) ion per subunit.</text>
</comment>
<feature type="binding site" evidence="7">
    <location>
        <position position="76"/>
    </location>
    <ligand>
        <name>substrate</name>
    </ligand>
</feature>
<feature type="active site" description="Proton acceptor" evidence="7">
    <location>
        <position position="75"/>
    </location>
</feature>
<sequence>MNPNAPETRIVLASNNAGKVREINQLLAASGLQVEPQRDHAIPEVEETGLTFVENAILKARNAARHSGLPAIADDSGIEVDALQGAPGIRSARYAGEDASDAENLAQLLRALAGVAPEARGARFQCVLVYLRHAEDPTPVICQGTWEGRVLETPRGTNGFGYDPVFFVPETGCSAAELDAETKNRLSHRGQALRLLQARLAPPRA</sequence>
<dbReference type="GO" id="GO:0036220">
    <property type="term" value="F:ITP diphosphatase activity"/>
    <property type="evidence" value="ECO:0007669"/>
    <property type="project" value="UniProtKB-EC"/>
</dbReference>
<comment type="catalytic activity">
    <reaction evidence="7">
        <text>dITP + H2O = dIMP + diphosphate + H(+)</text>
        <dbReference type="Rhea" id="RHEA:28342"/>
        <dbReference type="ChEBI" id="CHEBI:15377"/>
        <dbReference type="ChEBI" id="CHEBI:15378"/>
        <dbReference type="ChEBI" id="CHEBI:33019"/>
        <dbReference type="ChEBI" id="CHEBI:61194"/>
        <dbReference type="ChEBI" id="CHEBI:61382"/>
        <dbReference type="EC" id="3.6.1.66"/>
    </reaction>
</comment>
<dbReference type="InterPro" id="IPR002637">
    <property type="entry name" value="RdgB/HAM1"/>
</dbReference>